<comment type="caution">
    <text evidence="2">The sequence shown here is derived from an EMBL/GenBank/DDBJ whole genome shotgun (WGS) entry which is preliminary data.</text>
</comment>
<evidence type="ECO:0000313" key="3">
    <source>
        <dbReference type="Proteomes" id="UP001066276"/>
    </source>
</evidence>
<dbReference type="EMBL" id="JANPWB010000008">
    <property type="protein sequence ID" value="KAJ1164523.1"/>
    <property type="molecule type" value="Genomic_DNA"/>
</dbReference>
<sequence length="78" mass="8499">MWVEAERAESTLPNGISGLTEEYCGGTEEVQDSPGSSSDNKMDGKKGETLMEEGAQQKEDAECGETDEAELRKTRLEV</sequence>
<proteinExistence type="predicted"/>
<feature type="compositionally biased region" description="Basic and acidic residues" evidence="1">
    <location>
        <begin position="40"/>
        <end position="61"/>
    </location>
</feature>
<feature type="region of interest" description="Disordered" evidence="1">
    <location>
        <begin position="25"/>
        <end position="78"/>
    </location>
</feature>
<evidence type="ECO:0000313" key="2">
    <source>
        <dbReference type="EMBL" id="KAJ1164523.1"/>
    </source>
</evidence>
<feature type="compositionally biased region" description="Basic and acidic residues" evidence="1">
    <location>
        <begin position="69"/>
        <end position="78"/>
    </location>
</feature>
<accession>A0AAV7SKE3</accession>
<keyword evidence="3" id="KW-1185">Reference proteome</keyword>
<evidence type="ECO:0000256" key="1">
    <source>
        <dbReference type="SAM" id="MobiDB-lite"/>
    </source>
</evidence>
<dbReference type="Proteomes" id="UP001066276">
    <property type="component" value="Chromosome 4_2"/>
</dbReference>
<gene>
    <name evidence="2" type="ORF">NDU88_004960</name>
</gene>
<name>A0AAV7SKE3_PLEWA</name>
<dbReference type="AlphaFoldDB" id="A0AAV7SKE3"/>
<organism evidence="2 3">
    <name type="scientific">Pleurodeles waltl</name>
    <name type="common">Iberian ribbed newt</name>
    <dbReference type="NCBI Taxonomy" id="8319"/>
    <lineage>
        <taxon>Eukaryota</taxon>
        <taxon>Metazoa</taxon>
        <taxon>Chordata</taxon>
        <taxon>Craniata</taxon>
        <taxon>Vertebrata</taxon>
        <taxon>Euteleostomi</taxon>
        <taxon>Amphibia</taxon>
        <taxon>Batrachia</taxon>
        <taxon>Caudata</taxon>
        <taxon>Salamandroidea</taxon>
        <taxon>Salamandridae</taxon>
        <taxon>Pleurodelinae</taxon>
        <taxon>Pleurodeles</taxon>
    </lineage>
</organism>
<reference evidence="2" key="1">
    <citation type="journal article" date="2022" name="bioRxiv">
        <title>Sequencing and chromosome-scale assembly of the giantPleurodeles waltlgenome.</title>
        <authorList>
            <person name="Brown T."/>
            <person name="Elewa A."/>
            <person name="Iarovenko S."/>
            <person name="Subramanian E."/>
            <person name="Araus A.J."/>
            <person name="Petzold A."/>
            <person name="Susuki M."/>
            <person name="Suzuki K.-i.T."/>
            <person name="Hayashi T."/>
            <person name="Toyoda A."/>
            <person name="Oliveira C."/>
            <person name="Osipova E."/>
            <person name="Leigh N.D."/>
            <person name="Simon A."/>
            <person name="Yun M.H."/>
        </authorList>
    </citation>
    <scope>NUCLEOTIDE SEQUENCE</scope>
    <source>
        <strain evidence="2">20211129_DDA</strain>
        <tissue evidence="2">Liver</tissue>
    </source>
</reference>
<protein>
    <submittedName>
        <fullName evidence="2">Uncharacterized protein</fullName>
    </submittedName>
</protein>